<dbReference type="EMBL" id="WIXP02000001">
    <property type="protein sequence ID" value="KAF6216547.1"/>
    <property type="molecule type" value="Genomic_DNA"/>
</dbReference>
<keyword evidence="9 14" id="KW-0472">Membrane</keyword>
<evidence type="ECO:0000256" key="4">
    <source>
        <dbReference type="ARBA" id="ARBA00022729"/>
    </source>
</evidence>
<feature type="domain" description="Cadherin" evidence="15">
    <location>
        <begin position="1397"/>
        <end position="1490"/>
    </location>
</feature>
<feature type="region of interest" description="Disordered" evidence="13">
    <location>
        <begin position="2978"/>
        <end position="3005"/>
    </location>
</feature>
<dbReference type="GO" id="GO:0045296">
    <property type="term" value="F:cadherin binding"/>
    <property type="evidence" value="ECO:0007669"/>
    <property type="project" value="TreeGrafter"/>
</dbReference>
<evidence type="ECO:0000256" key="13">
    <source>
        <dbReference type="SAM" id="MobiDB-lite"/>
    </source>
</evidence>
<feature type="domain" description="Cadherin" evidence="15">
    <location>
        <begin position="2209"/>
        <end position="2313"/>
    </location>
</feature>
<dbReference type="FunFam" id="2.60.40.60:FF:000020">
    <property type="entry name" value="Dachsous cadherin-related 1b"/>
    <property type="match status" value="2"/>
</dbReference>
<keyword evidence="8 14" id="KW-1133">Transmembrane helix</keyword>
<dbReference type="InterPro" id="IPR039808">
    <property type="entry name" value="Cadherin"/>
</dbReference>
<name>A0A8S9Y5L0_APOLU</name>
<evidence type="ECO:0000256" key="1">
    <source>
        <dbReference type="ARBA" id="ARBA00004251"/>
    </source>
</evidence>
<evidence type="ECO:0000313" key="16">
    <source>
        <dbReference type="EMBL" id="KAF6216547.1"/>
    </source>
</evidence>
<evidence type="ECO:0000256" key="11">
    <source>
        <dbReference type="ARBA" id="ARBA00023180"/>
    </source>
</evidence>
<dbReference type="PROSITE" id="PS00232">
    <property type="entry name" value="CADHERIN_1"/>
    <property type="match status" value="9"/>
</dbReference>
<feature type="domain" description="Cadherin" evidence="15">
    <location>
        <begin position="548"/>
        <end position="652"/>
    </location>
</feature>
<feature type="domain" description="Cadherin" evidence="15">
    <location>
        <begin position="1903"/>
        <end position="2002"/>
    </location>
</feature>
<dbReference type="FunFam" id="2.60.40.60:FF:000084">
    <property type="entry name" value="FAT atypical cadherin 3"/>
    <property type="match status" value="1"/>
</dbReference>
<dbReference type="GO" id="GO:0031175">
    <property type="term" value="P:neuron projection development"/>
    <property type="evidence" value="ECO:0007669"/>
    <property type="project" value="TreeGrafter"/>
</dbReference>
<accession>A0A8S9Y5L0</accession>
<dbReference type="GO" id="GO:0007010">
    <property type="term" value="P:cytoskeleton organization"/>
    <property type="evidence" value="ECO:0007669"/>
    <property type="project" value="UniProtKB-ARBA"/>
</dbReference>
<evidence type="ECO:0000256" key="8">
    <source>
        <dbReference type="ARBA" id="ARBA00022989"/>
    </source>
</evidence>
<feature type="domain" description="Cadherin" evidence="15">
    <location>
        <begin position="1283"/>
        <end position="1389"/>
    </location>
</feature>
<dbReference type="SMART" id="SM00112">
    <property type="entry name" value="CA"/>
    <property type="match status" value="25"/>
</dbReference>
<dbReference type="FunFam" id="2.60.40.60:FF:000100">
    <property type="entry name" value="protocadherin Fat 2"/>
    <property type="match status" value="1"/>
</dbReference>
<keyword evidence="17" id="KW-1185">Reference proteome</keyword>
<dbReference type="GO" id="GO:0007297">
    <property type="term" value="P:follicle cell of egg chamber migration"/>
    <property type="evidence" value="ECO:0007669"/>
    <property type="project" value="UniProtKB-ARBA"/>
</dbReference>
<dbReference type="PRINTS" id="PR00205">
    <property type="entry name" value="CADHERIN"/>
</dbReference>
<gene>
    <name evidence="16" type="ORF">GE061_000890</name>
</gene>
<feature type="domain" description="Cadherin" evidence="15">
    <location>
        <begin position="47"/>
        <end position="103"/>
    </location>
</feature>
<feature type="domain" description="Cadherin" evidence="15">
    <location>
        <begin position="252"/>
        <end position="342"/>
    </location>
</feature>
<evidence type="ECO:0000256" key="6">
    <source>
        <dbReference type="ARBA" id="ARBA00022837"/>
    </source>
</evidence>
<evidence type="ECO:0000256" key="3">
    <source>
        <dbReference type="ARBA" id="ARBA00022692"/>
    </source>
</evidence>
<feature type="domain" description="Cadherin" evidence="15">
    <location>
        <begin position="2539"/>
        <end position="2631"/>
    </location>
</feature>
<dbReference type="FunFam" id="2.60.40.60:FF:000059">
    <property type="entry name" value="FAT atypical cadherin 3"/>
    <property type="match status" value="1"/>
</dbReference>
<dbReference type="GO" id="GO:0035239">
    <property type="term" value="P:tube morphogenesis"/>
    <property type="evidence" value="ECO:0007669"/>
    <property type="project" value="UniProtKB-ARBA"/>
</dbReference>
<reference evidence="16" key="1">
    <citation type="journal article" date="2021" name="Mol. Ecol. Resour.">
        <title>Apolygus lucorum genome provides insights into omnivorousness and mesophyll feeding.</title>
        <authorList>
            <person name="Liu Y."/>
            <person name="Liu H."/>
            <person name="Wang H."/>
            <person name="Huang T."/>
            <person name="Liu B."/>
            <person name="Yang B."/>
            <person name="Yin L."/>
            <person name="Li B."/>
            <person name="Zhang Y."/>
            <person name="Zhang S."/>
            <person name="Jiang F."/>
            <person name="Zhang X."/>
            <person name="Ren Y."/>
            <person name="Wang B."/>
            <person name="Wang S."/>
            <person name="Lu Y."/>
            <person name="Wu K."/>
            <person name="Fan W."/>
            <person name="Wang G."/>
        </authorList>
    </citation>
    <scope>NUCLEOTIDE SEQUENCE</scope>
    <source>
        <strain evidence="16">12Hb</strain>
    </source>
</reference>
<keyword evidence="5" id="KW-0677">Repeat</keyword>
<evidence type="ECO:0000256" key="9">
    <source>
        <dbReference type="ARBA" id="ARBA00023136"/>
    </source>
</evidence>
<dbReference type="GO" id="GO:0098858">
    <property type="term" value="C:actin-based cell projection"/>
    <property type="evidence" value="ECO:0007669"/>
    <property type="project" value="UniProtKB-ARBA"/>
</dbReference>
<dbReference type="Proteomes" id="UP000466442">
    <property type="component" value="Linkage Group LG1"/>
</dbReference>
<feature type="domain" description="Cadherin" evidence="15">
    <location>
        <begin position="442"/>
        <end position="547"/>
    </location>
</feature>
<keyword evidence="6 12" id="KW-0106">Calcium</keyword>
<dbReference type="GO" id="GO:0070161">
    <property type="term" value="C:anchoring junction"/>
    <property type="evidence" value="ECO:0007669"/>
    <property type="project" value="UniProtKB-ARBA"/>
</dbReference>
<keyword evidence="7" id="KW-0130">Cell adhesion</keyword>
<dbReference type="FunFam" id="2.60.40.60:FF:000021">
    <property type="entry name" value="FAT atypical cadherin 1"/>
    <property type="match status" value="2"/>
</dbReference>
<evidence type="ECO:0000256" key="2">
    <source>
        <dbReference type="ARBA" id="ARBA00022536"/>
    </source>
</evidence>
<feature type="domain" description="Cadherin" evidence="15">
    <location>
        <begin position="653"/>
        <end position="750"/>
    </location>
</feature>
<keyword evidence="2" id="KW-0245">EGF-like domain</keyword>
<dbReference type="FunFam" id="2.60.40.60:FF:000037">
    <property type="entry name" value="FAT atypical cadherin 1"/>
    <property type="match status" value="1"/>
</dbReference>
<dbReference type="FunFam" id="2.60.40.60:FF:000024">
    <property type="entry name" value="FAT atypical cadherin 3"/>
    <property type="match status" value="1"/>
</dbReference>
<dbReference type="GO" id="GO:0001736">
    <property type="term" value="P:establishment of planar polarity"/>
    <property type="evidence" value="ECO:0007669"/>
    <property type="project" value="UniProtKB-ARBA"/>
</dbReference>
<keyword evidence="4" id="KW-0732">Signal</keyword>
<dbReference type="OrthoDB" id="6252479at2759"/>
<protein>
    <recommendedName>
        <fullName evidence="15">Cadherin domain-containing protein</fullName>
    </recommendedName>
</protein>
<dbReference type="FunFam" id="2.60.40.60:FF:000041">
    <property type="entry name" value="FAT atypical cadherin 1"/>
    <property type="match status" value="1"/>
</dbReference>
<evidence type="ECO:0000256" key="12">
    <source>
        <dbReference type="PROSITE-ProRule" id="PRU00043"/>
    </source>
</evidence>
<keyword evidence="3 14" id="KW-0812">Transmembrane</keyword>
<comment type="subcellular location">
    <subcellularLocation>
        <location evidence="1">Cell membrane</location>
        <topology evidence="1">Single-pass type I membrane protein</topology>
    </subcellularLocation>
</comment>
<dbReference type="FunFam" id="2.60.40.60:FF:000013">
    <property type="entry name" value="Cadherin EGF LAG seven-pass G-type receptor"/>
    <property type="match status" value="3"/>
</dbReference>
<dbReference type="GO" id="GO:0048589">
    <property type="term" value="P:developmental growth"/>
    <property type="evidence" value="ECO:0007669"/>
    <property type="project" value="UniProtKB-ARBA"/>
</dbReference>
<dbReference type="GO" id="GO:0048565">
    <property type="term" value="P:digestive tract development"/>
    <property type="evidence" value="ECO:0007669"/>
    <property type="project" value="UniProtKB-ARBA"/>
</dbReference>
<dbReference type="GO" id="GO:0007163">
    <property type="term" value="P:establishment or maintenance of cell polarity"/>
    <property type="evidence" value="ECO:0007669"/>
    <property type="project" value="UniProtKB-ARBA"/>
</dbReference>
<dbReference type="GO" id="GO:0007424">
    <property type="term" value="P:open tracheal system development"/>
    <property type="evidence" value="ECO:0007669"/>
    <property type="project" value="UniProtKB-ARBA"/>
</dbReference>
<dbReference type="SUPFAM" id="SSF49313">
    <property type="entry name" value="Cadherin-like"/>
    <property type="match status" value="25"/>
</dbReference>
<dbReference type="GO" id="GO:0016342">
    <property type="term" value="C:catenin complex"/>
    <property type="evidence" value="ECO:0007669"/>
    <property type="project" value="TreeGrafter"/>
</dbReference>
<feature type="domain" description="Cadherin" evidence="15">
    <location>
        <begin position="343"/>
        <end position="441"/>
    </location>
</feature>
<keyword evidence="11" id="KW-0325">Glycoprotein</keyword>
<dbReference type="CDD" id="cd11304">
    <property type="entry name" value="Cadherin_repeat"/>
    <property type="match status" value="25"/>
</dbReference>
<feature type="domain" description="Cadherin" evidence="15">
    <location>
        <begin position="1710"/>
        <end position="1798"/>
    </location>
</feature>
<dbReference type="GO" id="GO:0008013">
    <property type="term" value="F:beta-catenin binding"/>
    <property type="evidence" value="ECO:0007669"/>
    <property type="project" value="TreeGrafter"/>
</dbReference>
<evidence type="ECO:0000256" key="7">
    <source>
        <dbReference type="ARBA" id="ARBA00022889"/>
    </source>
</evidence>
<feature type="domain" description="Cadherin" evidence="15">
    <location>
        <begin position="99"/>
        <end position="201"/>
    </location>
</feature>
<feature type="domain" description="Cadherin" evidence="15">
    <location>
        <begin position="2003"/>
        <end position="2104"/>
    </location>
</feature>
<comment type="caution">
    <text evidence="16">The sequence shown here is derived from an EMBL/GenBank/DDBJ whole genome shotgun (WGS) entry which is preliminary data.</text>
</comment>
<dbReference type="Pfam" id="PF00028">
    <property type="entry name" value="Cadherin"/>
    <property type="match status" value="22"/>
</dbReference>
<feature type="domain" description="Cadherin" evidence="15">
    <location>
        <begin position="1799"/>
        <end position="1902"/>
    </location>
</feature>
<dbReference type="PANTHER" id="PTHR24027:SF438">
    <property type="entry name" value="CADHERIN 23"/>
    <property type="match status" value="1"/>
</dbReference>
<dbReference type="FunFam" id="2.60.40.60:FF:000058">
    <property type="entry name" value="FAT atypical cadherin 3"/>
    <property type="match status" value="1"/>
</dbReference>
<dbReference type="PROSITE" id="PS50268">
    <property type="entry name" value="CADHERIN_2"/>
    <property type="match status" value="25"/>
</dbReference>
<dbReference type="FunFam" id="2.60.40.60:FF:000026">
    <property type="entry name" value="FAT atypical cadherin 1"/>
    <property type="match status" value="2"/>
</dbReference>
<dbReference type="InterPro" id="IPR015919">
    <property type="entry name" value="Cadherin-like_sf"/>
</dbReference>
<dbReference type="GO" id="GO:0007156">
    <property type="term" value="P:homophilic cell adhesion via plasma membrane adhesion molecules"/>
    <property type="evidence" value="ECO:0007669"/>
    <property type="project" value="InterPro"/>
</dbReference>
<feature type="domain" description="Cadherin" evidence="15">
    <location>
        <begin position="2419"/>
        <end position="2523"/>
    </location>
</feature>
<feature type="domain" description="Cadherin" evidence="15">
    <location>
        <begin position="2314"/>
        <end position="2418"/>
    </location>
</feature>
<evidence type="ECO:0000256" key="10">
    <source>
        <dbReference type="ARBA" id="ARBA00023157"/>
    </source>
</evidence>
<evidence type="ECO:0000259" key="15">
    <source>
        <dbReference type="PROSITE" id="PS50268"/>
    </source>
</evidence>
<feature type="domain" description="Cadherin" evidence="15">
    <location>
        <begin position="1491"/>
        <end position="1593"/>
    </location>
</feature>
<dbReference type="InterPro" id="IPR002126">
    <property type="entry name" value="Cadherin-like_dom"/>
</dbReference>
<dbReference type="GO" id="GO:0007431">
    <property type="term" value="P:salivary gland development"/>
    <property type="evidence" value="ECO:0007669"/>
    <property type="project" value="UniProtKB-ARBA"/>
</dbReference>
<dbReference type="FunFam" id="2.60.40.60:FF:000051">
    <property type="entry name" value="FAT atypical cadherin 1"/>
    <property type="match status" value="1"/>
</dbReference>
<feature type="domain" description="Cadherin" evidence="15">
    <location>
        <begin position="967"/>
        <end position="1071"/>
    </location>
</feature>
<evidence type="ECO:0000313" key="17">
    <source>
        <dbReference type="Proteomes" id="UP000466442"/>
    </source>
</evidence>
<sequence length="3068" mass="338435">MEKREREKKIPGSLMSSWNKAPYFPWQLLSNNLGDVGRGNSFGRCISGNIRTLAKLDAESKPHYWITVVAQDHGVVPLSSRLEVFISVANVNDNVPLTREPVYYPRVSENSPANTPVIQLTASDPDSLTITYRITSGNPESFFTIDSHSGLITTTGRKLDRENQAEHILEVAITDDGVPPLSSTTRVVVIVDDENDNSPHFQQNLYLFHIPETHHQESALTQFQGGSSEIDIGSESILANGTWESFPENESGDILFRVIAVDQDVGENGEVLYEIMSGRAKGKFGINPKTGVVYSHRSFQAGQEYDLFVRATDHGFPNKSSISKVSVQVVPLPEESLHPPVVKNPDQRVEVHESDEVGFLVSLVQCEDEDGDALWYKIVDGDPRSEFLILGDKGSIILARQLNWEQQHNYNLTISITDGVHTVTTQVYVQVVDINEHRPMFSKPLYTANVSESTPVGTEIIRLSATDLDQDSKVVFSLYSAQSSASLQHFKVDYLTGAISIIQPLDREAISEHVMAVMVKDQGTPAKKNFARVIITVHDANDHTPEFSVSLIQGRVFETSPVGTTVLTLNAVDKDHGENARIVYALSSGNVGNAFTLDPVDGTLHIARELDIGSMTEYMLIVKATDCGSPPLSSTIPVHIMVVMADNAPPRFTRREVAAELYENEPAGISVKHLDARSTSSLHYELVQGNVDNAFAINPTTGVIYTNCPLDYEKIKVYNLTITATNMAGAKAVCHVVVHVLDRNDNTPYFHQSEYQGWINEDALIGSLVFANRSSHLVISASDKDSELNSLLQFEIVEPGPRRLFHIDSTTGAVRTIVMMDYEAFHKVEFHVRVSDLGKPHLASESLARVVITVTDVNDCTPTFTQSSYNTSILIPTYPNIAVLQLNATDGDSSNLTHLTYSILSGNADNVYSLSPKTGVIRVRDPVKGAKTASQKLRVSVTDGKFSDEATVSIKWEHSLDSGLVFQRQMYHGSVLENSTKQITVAVVTVIGNHLNEHLLFSILNPSPLFTIGSTSGALRTTGLRFDREQQEYYQLIIQAKSTESSEREIRVAHVPVNITVLDINDNCPMFVNLPYYAVVSVDAHKGDMITKVHAVDLDKGENGEVRYELIRGHGELFKVCRKTGEISLKQALEGHNREYQLIIGAYDGGSTPCSTEVTVSVKVMDRSMPIFDKQFYSVSTPENIELHSPLSISIQAESPLGRKLIYSIASGNDLEEFAVDFNTAPDNNNGPCGLYIVDELDYENKQEYDLTVRATDSVSGVFADVLVSVMVTDVNDCAPAFSLDSYNVSISEASPFGTILLKLTAHDNDTGSNGEIHYSLDKSDSSVADFFHIDADDGSIYLKRSLDHETQTLHHIIVVATDNGVPSLSNTAHVWVHVLDMNDNPPKLEQSVYTWLSEEASRGQVVTIVSASDPDAIDHNRLSYSIVGGNQQQTFSMDKDTGIISLTNLHKLVESRAHMLNVSVSDGVYTSFTKVTIEMIAANKHSPEFNKHLYEAKVSENAPPGAKVVKVMATDKDSDQFGTISYMIQSDLMNEKFSINNITGEIFTKVSLDREQQKVYEIPVVAYDGGGKLGFSTVRAWVSDVNDNPPIFVLPEYKACIHSNLTINSGFLKVKAVDKDEDQASQVEYSIYEREVSGVRDIFFINKNTGGLSLQKSALPYENQVFQFFIRATDYGSPRLHSEVPVNVYVMSPSDVPPLFERRDDKFFVTESATPGTVVTRVKLVSEMPVKYKLLSGKSLFNIDAGGQITLVGQLDRETEASHVIGVLAYTDSSPPLTSVTEISLQVLDYNDNKPYFDSEHYDVRIAENIKEGSLILKVHAFDADEGSNGEVRYLITGSGTEVFAVDSHTGWISTLILLDREVIPSYTLTVVATDSGTPSNSNSVTVNIQLIDYNDNPPRFLQDTYTAAVSEDAIPGTVVVQVAVSDLDNEATNVEYHIIRGDPHTQFDVRVTGEVYVARPLDRESIDHYHLSLFATDGKHVAVTTVSIDILDANDQQPYCLKYRYKETISEGVPPGTYILTVRAADLDLDSKLRYYLTGNGSENFVLDRASGELKTARTLDREKIAEYSLSAHVQDKEHPEWECNSIIELSLSDLNDNAPMFPATNFTTSIAEDATIGTLITKMHASDDDIGVNRKVRYFLLDSVDGHFNIAPDSGIITLTKLLDRERQAYYNLTVKAVDLGVPQLWSLAMLTVVVLDVNDNPPEFVSRSYHATIPESASIDTEVARVMATSLDTGINAEIQYSIIGGNEHGKFAIDHEKGVVTIVQPLDYERAHEYLLTIQATDLGTPPLSNQATVNISVLDSNDNAPVFIKMSYSARVSEDCAIGDVVEQVVATDQDTDLNGKIRYSIERGDKHKQFSIDANTGKVTVSEPLDREMISIYVLQIRASDNGIPSLSSFVMLNIEVTDVNDNPPLFTQTNYTVIVQEDKRPGWPVVQLLVTDNDVPPNTGPFIFDLLAGKGRSSFRIETDGTIRTAALLSHKRESSYSLHVRVFDNGSPTLYSDTWVIVKVIEESQFPPIVTPLDVWVGSYQERWNGGEIGRIHATDQDQYDIMNYSIVNNSSVTPSLFSVEPRQGVISASSGLDTGHYSLNVSVSDGKYTSYTTVRIVVESLWDDMLQHSYSIRIPDISPLNFILSQKKRLIKELRIALMTNVGLISIQDTGNGDTDVLIHIKGGVDAETLNAGLQAINLPVLQLDCHCLNNAICRQRIGLDPDRIITIASDFVAFVAPGHSHDLYCACNMGYSGDHCETLMPTTQCECPPTQTCIPQPGPPGFVCAPPSPASPLCSPNHTCPPPQSTATTSPFYYNLTWQQLFIGGVVVLILLILCCICLICRCCRRRSSGEEIDKASSVLNPDVKRTSKLSNLEVTQCTPRPASYTSGSNNDVYTGPLNNLDTVRSYGSAGDELENVHPDYVKNLNRNSNSPGHKINNDIKRLSEVPTRGARRTLSCVEDDARILGGYHWDCSDWVRPSQNPLPNITEVPGSEVPDSSSFHSNDSNDSAVEQHLLPPPTIDPARDLATLDEELYLTYRSEEDDIVPYGFPQRYPSHSDISTNLCDIEDSDVPT</sequence>
<proteinExistence type="predicted"/>
<organism evidence="16 17">
    <name type="scientific">Apolygus lucorum</name>
    <name type="common">Small green plant bug</name>
    <name type="synonym">Lygocoris lucorum</name>
    <dbReference type="NCBI Taxonomy" id="248454"/>
    <lineage>
        <taxon>Eukaryota</taxon>
        <taxon>Metazoa</taxon>
        <taxon>Ecdysozoa</taxon>
        <taxon>Arthropoda</taxon>
        <taxon>Hexapoda</taxon>
        <taxon>Insecta</taxon>
        <taxon>Pterygota</taxon>
        <taxon>Neoptera</taxon>
        <taxon>Paraneoptera</taxon>
        <taxon>Hemiptera</taxon>
        <taxon>Heteroptera</taxon>
        <taxon>Panheteroptera</taxon>
        <taxon>Cimicomorpha</taxon>
        <taxon>Miridae</taxon>
        <taxon>Mirini</taxon>
        <taxon>Apolygus</taxon>
    </lineage>
</organism>
<dbReference type="FunFam" id="2.60.40.60:FF:000033">
    <property type="entry name" value="FAT atypical cadherin 1"/>
    <property type="match status" value="1"/>
</dbReference>
<dbReference type="Gene3D" id="2.60.40.60">
    <property type="entry name" value="Cadherins"/>
    <property type="match status" value="25"/>
</dbReference>
<feature type="domain" description="Cadherin" evidence="15">
    <location>
        <begin position="1594"/>
        <end position="1701"/>
    </location>
</feature>
<dbReference type="GO" id="GO:0005509">
    <property type="term" value="F:calcium ion binding"/>
    <property type="evidence" value="ECO:0007669"/>
    <property type="project" value="UniProtKB-UniRule"/>
</dbReference>
<dbReference type="FunFam" id="2.60.40.60:FF:000032">
    <property type="entry name" value="FAT atypical cadherin 1"/>
    <property type="match status" value="1"/>
</dbReference>
<feature type="domain" description="Cadherin" evidence="15">
    <location>
        <begin position="1173"/>
        <end position="1282"/>
    </location>
</feature>
<feature type="domain" description="Cadherin" evidence="15">
    <location>
        <begin position="1072"/>
        <end position="1172"/>
    </location>
</feature>
<feature type="compositionally biased region" description="Low complexity" evidence="13">
    <location>
        <begin position="2991"/>
        <end position="3003"/>
    </location>
</feature>
<evidence type="ECO:0000256" key="14">
    <source>
        <dbReference type="SAM" id="Phobius"/>
    </source>
</evidence>
<feature type="domain" description="Cadherin" evidence="15">
    <location>
        <begin position="2105"/>
        <end position="2208"/>
    </location>
</feature>
<dbReference type="FunFam" id="2.60.40.60:FF:000053">
    <property type="entry name" value="FAT atypical cadherin 3"/>
    <property type="match status" value="1"/>
</dbReference>
<evidence type="ECO:0000256" key="5">
    <source>
        <dbReference type="ARBA" id="ARBA00022737"/>
    </source>
</evidence>
<feature type="domain" description="Cadherin" evidence="15">
    <location>
        <begin position="865"/>
        <end position="966"/>
    </location>
</feature>
<dbReference type="PANTHER" id="PTHR24027">
    <property type="entry name" value="CADHERIN-23"/>
    <property type="match status" value="1"/>
</dbReference>
<feature type="transmembrane region" description="Helical" evidence="14">
    <location>
        <begin position="2816"/>
        <end position="2836"/>
    </location>
</feature>
<feature type="domain" description="Cadherin" evidence="15">
    <location>
        <begin position="751"/>
        <end position="864"/>
    </location>
</feature>
<dbReference type="InterPro" id="IPR020894">
    <property type="entry name" value="Cadherin_CS"/>
</dbReference>
<keyword evidence="10" id="KW-1015">Disulfide bond</keyword>
<dbReference type="GO" id="GO:0008104">
    <property type="term" value="P:intracellular protein localization"/>
    <property type="evidence" value="ECO:0007669"/>
    <property type="project" value="UniProtKB-ARBA"/>
</dbReference>